<evidence type="ECO:0000256" key="1">
    <source>
        <dbReference type="SAM" id="MobiDB-lite"/>
    </source>
</evidence>
<accession>A0A3M7BZI3</accession>
<reference evidence="2 3" key="1">
    <citation type="journal article" date="2018" name="BMC Genomics">
        <title>Genomic evidence for intraspecific hybridization in a clonal and extremely halotolerant yeast.</title>
        <authorList>
            <person name="Gostincar C."/>
            <person name="Stajich J.E."/>
            <person name="Zupancic J."/>
            <person name="Zalar P."/>
            <person name="Gunde-Cimerman N."/>
        </authorList>
    </citation>
    <scope>NUCLEOTIDE SEQUENCE [LARGE SCALE GENOMIC DNA]</scope>
    <source>
        <strain evidence="2 3">EXF-10513</strain>
    </source>
</reference>
<organism evidence="2 3">
    <name type="scientific">Hortaea werneckii</name>
    <name type="common">Black yeast</name>
    <name type="synonym">Cladosporium werneckii</name>
    <dbReference type="NCBI Taxonomy" id="91943"/>
    <lineage>
        <taxon>Eukaryota</taxon>
        <taxon>Fungi</taxon>
        <taxon>Dikarya</taxon>
        <taxon>Ascomycota</taxon>
        <taxon>Pezizomycotina</taxon>
        <taxon>Dothideomycetes</taxon>
        <taxon>Dothideomycetidae</taxon>
        <taxon>Mycosphaerellales</taxon>
        <taxon>Teratosphaeriaceae</taxon>
        <taxon>Hortaea</taxon>
    </lineage>
</organism>
<feature type="compositionally biased region" description="Basic and acidic residues" evidence="1">
    <location>
        <begin position="447"/>
        <end position="457"/>
    </location>
</feature>
<dbReference type="Pfam" id="PF08208">
    <property type="entry name" value="RNA_polI_A34"/>
    <property type="match status" value="1"/>
</dbReference>
<feature type="compositionally biased region" description="Acidic residues" evidence="1">
    <location>
        <begin position="125"/>
        <end position="136"/>
    </location>
</feature>
<dbReference type="VEuPathDB" id="FungiDB:BTJ68_00137"/>
<sequence>MAKTKEKKAKASKDKSGPEQNGKETTNASQPPQAKSAHLSQEYVADSGDEDAPTESSRAKKVNSEPALQAQKMDTAKTSTESSSESSEEDDSESEEELAKDPVESNSKHNKATTNGVKRKSDESSSSDEESEEEAEEQRQPKKAKTDSQPLPKSRPESATQQPPSEIAAQPFQPPSGYNPVSTSNSTNGGPLFEQSLRGKQIWHITAPSDVPLSSITEVASDAIQSARTVVSHGGAEYMLSEDNLGMENNFVMLPGREGYRPVQQRLDRTLHLQQKITLPELSSLQASEATGSAAAGDVAEAAVSTTRPQPKGLRMRYKPSGYGAGEPGMIGASDSEIEGQKSGAAKKGFQFPKSLGAHGTSEYATKGGNIKQHSEAESGKKSKKKRKEKQSVDPIADTVMKDDEASKTNAGAEAGHEGGVTETAAMTPAQRVVAPEGTEAAAGKDGASKDDKARRKEEKRKKKEAKAKDTAA</sequence>
<dbReference type="GO" id="GO:0006360">
    <property type="term" value="P:transcription by RNA polymerase I"/>
    <property type="evidence" value="ECO:0007669"/>
    <property type="project" value="InterPro"/>
</dbReference>
<protein>
    <recommendedName>
        <fullName evidence="4">DNA-directed RNA polymerase I subunit RPA34.5 domain-containing protein</fullName>
    </recommendedName>
</protein>
<dbReference type="Proteomes" id="UP000269539">
    <property type="component" value="Unassembled WGS sequence"/>
</dbReference>
<evidence type="ECO:0000313" key="2">
    <source>
        <dbReference type="EMBL" id="RMY44940.1"/>
    </source>
</evidence>
<dbReference type="InterPro" id="IPR013240">
    <property type="entry name" value="DNA-dir_RNA_pol1_su_RPA34"/>
</dbReference>
<feature type="compositionally biased region" description="Low complexity" evidence="1">
    <location>
        <begin position="294"/>
        <end position="306"/>
    </location>
</feature>
<dbReference type="PANTHER" id="PTHR28155:SF1">
    <property type="entry name" value="DNA-DIRECTED RNA POLYMERASE I SUBUNIT RPA34.5-DOMAIN-CONTAINING PROTEIN"/>
    <property type="match status" value="1"/>
</dbReference>
<feature type="compositionally biased region" description="Basic and acidic residues" evidence="1">
    <location>
        <begin position="97"/>
        <end position="107"/>
    </location>
</feature>
<feature type="compositionally biased region" description="Acidic residues" evidence="1">
    <location>
        <begin position="86"/>
        <end position="96"/>
    </location>
</feature>
<feature type="compositionally biased region" description="Polar residues" evidence="1">
    <location>
        <begin position="179"/>
        <end position="189"/>
    </location>
</feature>
<dbReference type="EMBL" id="QWIO01003368">
    <property type="protein sequence ID" value="RMY44940.1"/>
    <property type="molecule type" value="Genomic_DNA"/>
</dbReference>
<feature type="compositionally biased region" description="Polar residues" evidence="1">
    <location>
        <begin position="147"/>
        <end position="164"/>
    </location>
</feature>
<feature type="compositionally biased region" description="Basic and acidic residues" evidence="1">
    <location>
        <begin position="137"/>
        <end position="146"/>
    </location>
</feature>
<feature type="region of interest" description="Disordered" evidence="1">
    <location>
        <begin position="1"/>
        <end position="194"/>
    </location>
</feature>
<gene>
    <name evidence="2" type="ORF">D0864_15531</name>
</gene>
<feature type="compositionally biased region" description="Polar residues" evidence="1">
    <location>
        <begin position="23"/>
        <end position="33"/>
    </location>
</feature>
<dbReference type="PANTHER" id="PTHR28155">
    <property type="entry name" value="ACR243WP"/>
    <property type="match status" value="1"/>
</dbReference>
<dbReference type="Gene3D" id="6.20.250.70">
    <property type="match status" value="1"/>
</dbReference>
<feature type="region of interest" description="Disordered" evidence="1">
    <location>
        <begin position="294"/>
        <end position="473"/>
    </location>
</feature>
<dbReference type="InterPro" id="IPR053263">
    <property type="entry name" value="Euk_RPA34_RNAP_subunit"/>
</dbReference>
<dbReference type="AlphaFoldDB" id="A0A3M7BZI3"/>
<evidence type="ECO:0000313" key="3">
    <source>
        <dbReference type="Proteomes" id="UP000269539"/>
    </source>
</evidence>
<evidence type="ECO:0008006" key="4">
    <source>
        <dbReference type="Google" id="ProtNLM"/>
    </source>
</evidence>
<comment type="caution">
    <text evidence="2">The sequence shown here is derived from an EMBL/GenBank/DDBJ whole genome shotgun (WGS) entry which is preliminary data.</text>
</comment>
<name>A0A3M7BZI3_HORWE</name>
<proteinExistence type="predicted"/>